<keyword evidence="5" id="KW-1185">Reference proteome</keyword>
<feature type="compositionally biased region" description="Pro residues" evidence="1">
    <location>
        <begin position="1690"/>
        <end position="1701"/>
    </location>
</feature>
<sequence length="1794" mass="183323">MKSNRLSSRSSVRSSGTQFRRKAVALGVAMAIASSAYANPTGMSVVAGQATAQTIGNLMQITNTPGAILNWQQFNIDVGQTTQFVQQNAASQVFNRVTGGDVSQILGTLQSNGQVFLINPAGVFFGQGAVVDTAGFLASTLAASDTDLLNGHLRFNDSAGTAGNIVNQGSLTTHSGGSIVLLAPSIENSGIIHADGEVLLAAGHSVTIVDMRHPTIGLTVASKDGDKAVNLGQIISKNASLFSHLVKNSGVVEATGAQVGEGGVIRFIAQGDALVGGQVLAESTQGQGGEIDITGQRVAVLSGARISADGGTGGGTVHVGGGWKGLDESLANAQQTVVQANTQISANATANGNGGEVVVWADGHTAVDSEVQAKGGALGGNGGRVETSGKQSLAVNVAANTSAAQGEAGQWLIDPANLTIVDQIPQGGFNLENSSQGPFFSTDDISSTFSPTESFLLNSTVVAGLENNGFVQIYTTGTQPGDGNLTIAAPILIDQNSSQSTGFNPELFLEAKGEINIDAAVGLMPGQQVFDGFDLFLSYDIAKPVYVDAPLYLGNTGNLILSPYDLGTALPTNTQGQLPLDGVNLLSGMNTGISGPLALNRISVTSAVATDPMTQQSYIVSPEKTVKLNVLGANLMVNDLSLFGIETTPATDIRVGVDNFDLPAPIQGNLQYNFLDANSLTVDAGSTVSTFTRFDPEFSFDLNPNTTLNQLVSSGTVNFNGGFNDIVEINTNAGTLNFSSSAGSSSSPFGFYQIGDIAAGTGSTINLVGSSLYYQKAILNGTFNMMSNEFGSSSFLSAIDTDLNGSFNIGAGFNNASFQALGMGANSRITLSTGSFLELGRAFNSSSSEVSVTPMVPAKQPGAYISTTQGQFVAQQGARIVMNGAATDDIIHSMPPLETASFSSSPSGGAIVDITGLDGRLEAPVTIEVNGFLNSIQTSTENFDLNSEVSMSTPINTMVIQSANIQVNAGGDGRSLRIGEVQFSQSLNNDFEPVVDLDFNGSLTVNSGRVRLEGKNVSTVDGTLNVNGANSTLVLSGNFTSADLYDVNRSNGGRLAAEGVWDNSLVNAGNAATSAPLSKGNILVGDDLVVTGGLLTSAGTANSINIAPDSFLELRNTEVSTTINVSPTGVVLLASQDGNGAPVTPAVLNGATINMGGDAFLIVETDAAGVANLNGSATISSGTQGNLIIAGRRAYDPMAADSIPDSMTLNVGSGIRLNVTGNAPSLPPALQLFYGSSTPPQRPVFLVGQLTPEAVALAEYDDFDGFSTPVTTVLNGFANPSFVIDGTPDASAVNGLTCSVSDFCVKFDVAQAGTFAGSVITNLNSAGVTGSGVEFAPDLTLNFSQIQTPTDIMLMGGLTTITASDLMSGRRLLVGSDAIARFVNNASNENISNNLENNGTLEFQGNYTLSGLLTGTGMLNNSGVLNLNNTSGGIVQNSIVNSGTINNTGTYTFSNLVSGTGLFSNAGTLNLTGSGLFGNSFVNVGTGSLNFSGGSVQDIYFGGSFQNAANVFFNGGLFTFDTGYSQSAGNLTVQPGTQLVGNININGGALRGFANINGNLNAQGGRIVPGASPGLMTVSGDLNLDASSIIDIEIASNGGVQGTDFDCIVVQGNANLAGQLNLIDISGGTLVAGSQYAFLEANTINGTFGSISTSPASSAYTFSSPVIANATNGQQLPIQQMSTSTVAVSSPPPVTPEPTSPTSPTSLTQSTGTDSTAVGQNLNQAFTPTSTSTSSTEPSSGTTSTSSTQQTQQEEEAVEVANQSTAGTTISQQSNDIELKTTQSDPQRASAVCK</sequence>
<dbReference type="NCBIfam" id="TIGR01901">
    <property type="entry name" value="adhes_NPXG"/>
    <property type="match status" value="1"/>
</dbReference>
<dbReference type="InterPro" id="IPR008638">
    <property type="entry name" value="FhaB/CdiA-like_TPS"/>
</dbReference>
<dbReference type="Proteomes" id="UP000501130">
    <property type="component" value="Chromosome"/>
</dbReference>
<dbReference type="PANTHER" id="PTHR12338">
    <property type="entry name" value="AUTOTRANSPORTER"/>
    <property type="match status" value="1"/>
</dbReference>
<feature type="compositionally biased region" description="Low complexity" evidence="1">
    <location>
        <begin position="1702"/>
        <end position="1711"/>
    </location>
</feature>
<reference evidence="4 5" key="1">
    <citation type="submission" date="2020-05" db="EMBL/GenBank/DDBJ databases">
        <title>Compete genome of Limnobacter sp. SAORIC-580.</title>
        <authorList>
            <person name="Song J."/>
            <person name="Cho J.-C."/>
        </authorList>
    </citation>
    <scope>NUCLEOTIDE SEQUENCE [LARGE SCALE GENOMIC DNA]</scope>
    <source>
        <strain evidence="4 5">SAORIC-580</strain>
    </source>
</reference>
<dbReference type="RefSeq" id="WP_171098485.1">
    <property type="nucleotide sequence ID" value="NZ_CP053084.1"/>
</dbReference>
<accession>A0ABX6N496</accession>
<feature type="signal peptide" evidence="2">
    <location>
        <begin position="1"/>
        <end position="38"/>
    </location>
</feature>
<evidence type="ECO:0000259" key="3">
    <source>
        <dbReference type="SMART" id="SM00912"/>
    </source>
</evidence>
<evidence type="ECO:0000313" key="4">
    <source>
        <dbReference type="EMBL" id="QJR29218.1"/>
    </source>
</evidence>
<dbReference type="InterPro" id="IPR012334">
    <property type="entry name" value="Pectin_lyas_fold"/>
</dbReference>
<dbReference type="SUPFAM" id="SSF51126">
    <property type="entry name" value="Pectin lyase-like"/>
    <property type="match status" value="1"/>
</dbReference>
<feature type="compositionally biased region" description="Polar residues" evidence="1">
    <location>
        <begin position="1712"/>
        <end position="1726"/>
    </location>
</feature>
<feature type="compositionally biased region" description="Low complexity" evidence="1">
    <location>
        <begin position="1727"/>
        <end position="1752"/>
    </location>
</feature>
<dbReference type="InterPro" id="IPR050909">
    <property type="entry name" value="Bact_Autotransporter_VF"/>
</dbReference>
<evidence type="ECO:0000256" key="2">
    <source>
        <dbReference type="SAM" id="SignalP"/>
    </source>
</evidence>
<dbReference type="Gene3D" id="2.160.20.10">
    <property type="entry name" value="Single-stranded right-handed beta-helix, Pectin lyase-like"/>
    <property type="match status" value="1"/>
</dbReference>
<protein>
    <submittedName>
        <fullName evidence="4">Filamentous hemagglutinin N-terminal domain-containing protein</fullName>
    </submittedName>
</protein>
<feature type="compositionally biased region" description="Polar residues" evidence="1">
    <location>
        <begin position="1761"/>
        <end position="1787"/>
    </location>
</feature>
<feature type="domain" description="Filamentous haemagglutinin FhaB/tRNA nuclease CdiA-like TPS" evidence="3">
    <location>
        <begin position="36"/>
        <end position="147"/>
    </location>
</feature>
<gene>
    <name evidence="4" type="ORF">HKT17_05590</name>
</gene>
<dbReference type="InterPro" id="IPR011050">
    <property type="entry name" value="Pectin_lyase_fold/virulence"/>
</dbReference>
<evidence type="ECO:0000313" key="5">
    <source>
        <dbReference type="Proteomes" id="UP000501130"/>
    </source>
</evidence>
<evidence type="ECO:0000256" key="1">
    <source>
        <dbReference type="SAM" id="MobiDB-lite"/>
    </source>
</evidence>
<dbReference type="EMBL" id="CP053084">
    <property type="protein sequence ID" value="QJR29218.1"/>
    <property type="molecule type" value="Genomic_DNA"/>
</dbReference>
<dbReference type="PANTHER" id="PTHR12338:SF5">
    <property type="entry name" value="ANTIGEN 43-RELATED"/>
    <property type="match status" value="1"/>
</dbReference>
<feature type="region of interest" description="Disordered" evidence="1">
    <location>
        <begin position="1681"/>
        <end position="1794"/>
    </location>
</feature>
<name>A0ABX6N496_9BURK</name>
<proteinExistence type="predicted"/>
<dbReference type="Pfam" id="PF05860">
    <property type="entry name" value="TPS"/>
    <property type="match status" value="1"/>
</dbReference>
<dbReference type="SMART" id="SM00912">
    <property type="entry name" value="Haemagg_act"/>
    <property type="match status" value="1"/>
</dbReference>
<keyword evidence="2" id="KW-0732">Signal</keyword>
<feature type="chain" id="PRO_5045776558" evidence="2">
    <location>
        <begin position="39"/>
        <end position="1794"/>
    </location>
</feature>
<organism evidence="4 5">
    <name type="scientific">Limnobacter profundi</name>
    <dbReference type="NCBI Taxonomy" id="2732163"/>
    <lineage>
        <taxon>Bacteria</taxon>
        <taxon>Pseudomonadati</taxon>
        <taxon>Pseudomonadota</taxon>
        <taxon>Betaproteobacteria</taxon>
        <taxon>Burkholderiales</taxon>
        <taxon>Burkholderiaceae</taxon>
        <taxon>Limnobacter</taxon>
    </lineage>
</organism>